<evidence type="ECO:0000256" key="1">
    <source>
        <dbReference type="SAM" id="MobiDB-lite"/>
    </source>
</evidence>
<gene>
    <name evidence="3" type="ORF">BJ508DRAFT_341008</name>
</gene>
<evidence type="ECO:0000313" key="3">
    <source>
        <dbReference type="EMBL" id="RPA83937.1"/>
    </source>
</evidence>
<dbReference type="EMBL" id="ML119661">
    <property type="protein sequence ID" value="RPA83937.1"/>
    <property type="molecule type" value="Genomic_DNA"/>
</dbReference>
<keyword evidence="2" id="KW-0732">Signal</keyword>
<keyword evidence="4" id="KW-1185">Reference proteome</keyword>
<dbReference type="Proteomes" id="UP000275078">
    <property type="component" value="Unassembled WGS sequence"/>
</dbReference>
<name>A0A3N4IER3_ASCIM</name>
<reference evidence="3 4" key="1">
    <citation type="journal article" date="2018" name="Nat. Ecol. Evol.">
        <title>Pezizomycetes genomes reveal the molecular basis of ectomycorrhizal truffle lifestyle.</title>
        <authorList>
            <person name="Murat C."/>
            <person name="Payen T."/>
            <person name="Noel B."/>
            <person name="Kuo A."/>
            <person name="Morin E."/>
            <person name="Chen J."/>
            <person name="Kohler A."/>
            <person name="Krizsan K."/>
            <person name="Balestrini R."/>
            <person name="Da Silva C."/>
            <person name="Montanini B."/>
            <person name="Hainaut M."/>
            <person name="Levati E."/>
            <person name="Barry K.W."/>
            <person name="Belfiori B."/>
            <person name="Cichocki N."/>
            <person name="Clum A."/>
            <person name="Dockter R.B."/>
            <person name="Fauchery L."/>
            <person name="Guy J."/>
            <person name="Iotti M."/>
            <person name="Le Tacon F."/>
            <person name="Lindquist E.A."/>
            <person name="Lipzen A."/>
            <person name="Malagnac F."/>
            <person name="Mello A."/>
            <person name="Molinier V."/>
            <person name="Miyauchi S."/>
            <person name="Poulain J."/>
            <person name="Riccioni C."/>
            <person name="Rubini A."/>
            <person name="Sitrit Y."/>
            <person name="Splivallo R."/>
            <person name="Traeger S."/>
            <person name="Wang M."/>
            <person name="Zifcakova L."/>
            <person name="Wipf D."/>
            <person name="Zambonelli A."/>
            <person name="Paolocci F."/>
            <person name="Nowrousian M."/>
            <person name="Ottonello S."/>
            <person name="Baldrian P."/>
            <person name="Spatafora J.W."/>
            <person name="Henrissat B."/>
            <person name="Nagy L.G."/>
            <person name="Aury J.M."/>
            <person name="Wincker P."/>
            <person name="Grigoriev I.V."/>
            <person name="Bonfante P."/>
            <person name="Martin F.M."/>
        </authorList>
    </citation>
    <scope>NUCLEOTIDE SEQUENCE [LARGE SCALE GENOMIC DNA]</scope>
    <source>
        <strain evidence="3 4">RN42</strain>
    </source>
</reference>
<accession>A0A3N4IER3</accession>
<dbReference type="AlphaFoldDB" id="A0A3N4IER3"/>
<evidence type="ECO:0000256" key="2">
    <source>
        <dbReference type="SAM" id="SignalP"/>
    </source>
</evidence>
<sequence>MRKLSQRSLALSFLFILISISLFAIPTFASSGTQASEAARALQEEWSEKFQKYFPEIDEKNLEERVEAMKDIQFSFESEKKDLSNFEFAKKYAESTMYEIVGVVAHLKDITDRLEKEPNERQCKVSPKLQAVVEKMDAKVLADKEKFHAIEKELETAAGEDVYKVGGAEVYLKERMKAIEEVKKKCEKTKPRSSTGDGKNHTIKAKPGNSTESGSNRTRNGTGGGGTSAGGTASSSSYIPSLLFSLVFLPVGILLL</sequence>
<feature type="chain" id="PRO_5018064163" evidence="2">
    <location>
        <begin position="30"/>
        <end position="256"/>
    </location>
</feature>
<feature type="region of interest" description="Disordered" evidence="1">
    <location>
        <begin position="184"/>
        <end position="233"/>
    </location>
</feature>
<protein>
    <submittedName>
        <fullName evidence="3">Uncharacterized protein</fullName>
    </submittedName>
</protein>
<evidence type="ECO:0000313" key="4">
    <source>
        <dbReference type="Proteomes" id="UP000275078"/>
    </source>
</evidence>
<organism evidence="3 4">
    <name type="scientific">Ascobolus immersus RN42</name>
    <dbReference type="NCBI Taxonomy" id="1160509"/>
    <lineage>
        <taxon>Eukaryota</taxon>
        <taxon>Fungi</taxon>
        <taxon>Dikarya</taxon>
        <taxon>Ascomycota</taxon>
        <taxon>Pezizomycotina</taxon>
        <taxon>Pezizomycetes</taxon>
        <taxon>Pezizales</taxon>
        <taxon>Ascobolaceae</taxon>
        <taxon>Ascobolus</taxon>
    </lineage>
</organism>
<feature type="signal peptide" evidence="2">
    <location>
        <begin position="1"/>
        <end position="29"/>
    </location>
</feature>
<proteinExistence type="predicted"/>